<gene>
    <name evidence="2" type="ORF">GTP41_15575</name>
</gene>
<dbReference type="PROSITE" id="PS51257">
    <property type="entry name" value="PROKAR_LIPOPROTEIN"/>
    <property type="match status" value="1"/>
</dbReference>
<feature type="signal peptide" evidence="1">
    <location>
        <begin position="1"/>
        <end position="24"/>
    </location>
</feature>
<dbReference type="Proteomes" id="UP000448575">
    <property type="component" value="Unassembled WGS sequence"/>
</dbReference>
<keyword evidence="1" id="KW-0732">Signal</keyword>
<evidence type="ECO:0000313" key="3">
    <source>
        <dbReference type="Proteomes" id="UP000448575"/>
    </source>
</evidence>
<protein>
    <recommendedName>
        <fullName evidence="4">Repeat protein (TIGR03806 family)</fullName>
    </recommendedName>
</protein>
<organism evidence="2 3">
    <name type="scientific">Pseudoduganella guangdongensis</name>
    <dbReference type="NCBI Taxonomy" id="2692179"/>
    <lineage>
        <taxon>Bacteria</taxon>
        <taxon>Pseudomonadati</taxon>
        <taxon>Pseudomonadota</taxon>
        <taxon>Betaproteobacteria</taxon>
        <taxon>Burkholderiales</taxon>
        <taxon>Oxalobacteraceae</taxon>
        <taxon>Telluria group</taxon>
        <taxon>Pseudoduganella</taxon>
    </lineage>
</organism>
<keyword evidence="3" id="KW-1185">Reference proteome</keyword>
<evidence type="ECO:0000256" key="1">
    <source>
        <dbReference type="SAM" id="SignalP"/>
    </source>
</evidence>
<evidence type="ECO:0008006" key="4">
    <source>
        <dbReference type="Google" id="ProtNLM"/>
    </source>
</evidence>
<comment type="caution">
    <text evidence="2">The sequence shown here is derived from an EMBL/GenBank/DDBJ whole genome shotgun (WGS) entry which is preliminary data.</text>
</comment>
<dbReference type="EMBL" id="WWCJ01000010">
    <property type="protein sequence ID" value="MYN03516.1"/>
    <property type="molecule type" value="Genomic_DNA"/>
</dbReference>
<sequence>MTFPFRPLRAAAVAACALALAACARSPAPPPEPVNFIAEGRPEKLSDWRLLAASEGQLVLNQEVLPYTLNTPLFSDYAHKLRTVWMPKGVSAAYQADAAFDFPVGTIISKTFYYPRDGAGQAVLASDDKGDASRLDLKKVRLMETRLLVRRAEGWIALPYVWNAQQTEAVLQRTGEQIPLEMATPQGKQKFTYVVPNVNQCASCHVADLKSKKFEPLGLKARHINLGGQLEQLAAAGYLHGAPPSAQAPRNADWRDPKASIDARARAYLDINCAHCHNDKGTANTTALHLEIGAPANQHLGLCKPPVAAGAGTGGNSFGINPGKPDDSIFVFRLKSTETGVMMPELGRTTSHREGVELIRAWIGAMQESCN</sequence>
<proteinExistence type="predicted"/>
<reference evidence="2 3" key="1">
    <citation type="submission" date="2019-12" db="EMBL/GenBank/DDBJ databases">
        <title>Novel species isolated from a subtropical stream in China.</title>
        <authorList>
            <person name="Lu H."/>
        </authorList>
    </citation>
    <scope>NUCLEOTIDE SEQUENCE [LARGE SCALE GENOMIC DNA]</scope>
    <source>
        <strain evidence="2 3">DS3</strain>
    </source>
</reference>
<name>A0A6N9HJG2_9BURK</name>
<dbReference type="AlphaFoldDB" id="A0A6N9HJG2"/>
<dbReference type="RefSeq" id="WP_161026487.1">
    <property type="nucleotide sequence ID" value="NZ_WWCJ01000010.1"/>
</dbReference>
<dbReference type="NCBIfam" id="TIGR03806">
    <property type="entry name" value="chp_HNE_0200"/>
    <property type="match status" value="1"/>
</dbReference>
<accession>A0A6N9HJG2</accession>
<evidence type="ECO:0000313" key="2">
    <source>
        <dbReference type="EMBL" id="MYN03516.1"/>
    </source>
</evidence>
<dbReference type="InterPro" id="IPR022269">
    <property type="entry name" value="SO_2930-like_C"/>
</dbReference>
<dbReference type="SUPFAM" id="SSF48695">
    <property type="entry name" value="Multiheme cytochromes"/>
    <property type="match status" value="1"/>
</dbReference>
<feature type="chain" id="PRO_5026884087" description="Repeat protein (TIGR03806 family)" evidence="1">
    <location>
        <begin position="25"/>
        <end position="371"/>
    </location>
</feature>
<dbReference type="InterPro" id="IPR036280">
    <property type="entry name" value="Multihaem_cyt_sf"/>
</dbReference>